<accession>A0A2J6PHJ9</accession>
<dbReference type="Proteomes" id="UP000235672">
    <property type="component" value="Unassembled WGS sequence"/>
</dbReference>
<sequence length="130" mass="14495">MKFTSLISASVLVFATATLAVSHNILSAKDMLLGKRQSMVSRFSSQKIVASEVIECLLMYPGEIDSHLLPKATLRELNMTSHQSRILTLGELSMVNEARFYEMYACFLGVESKRAEHGGFYETWNIEAVG</sequence>
<organism evidence="2 3">
    <name type="scientific">Hyaloscypha hepaticicola</name>
    <dbReference type="NCBI Taxonomy" id="2082293"/>
    <lineage>
        <taxon>Eukaryota</taxon>
        <taxon>Fungi</taxon>
        <taxon>Dikarya</taxon>
        <taxon>Ascomycota</taxon>
        <taxon>Pezizomycotina</taxon>
        <taxon>Leotiomycetes</taxon>
        <taxon>Helotiales</taxon>
        <taxon>Hyaloscyphaceae</taxon>
        <taxon>Hyaloscypha</taxon>
    </lineage>
</organism>
<feature type="signal peptide" evidence="1">
    <location>
        <begin position="1"/>
        <end position="22"/>
    </location>
</feature>
<dbReference type="AlphaFoldDB" id="A0A2J6PHJ9"/>
<evidence type="ECO:0000313" key="3">
    <source>
        <dbReference type="Proteomes" id="UP000235672"/>
    </source>
</evidence>
<keyword evidence="1" id="KW-0732">Signal</keyword>
<protein>
    <submittedName>
        <fullName evidence="2">Uncharacterized protein</fullName>
    </submittedName>
</protein>
<proteinExistence type="predicted"/>
<keyword evidence="3" id="KW-1185">Reference proteome</keyword>
<name>A0A2J6PHJ9_9HELO</name>
<evidence type="ECO:0000313" key="2">
    <source>
        <dbReference type="EMBL" id="PMD13449.1"/>
    </source>
</evidence>
<dbReference type="EMBL" id="KZ613531">
    <property type="protein sequence ID" value="PMD13449.1"/>
    <property type="molecule type" value="Genomic_DNA"/>
</dbReference>
<gene>
    <name evidence="2" type="ORF">NA56DRAFT_712029</name>
</gene>
<evidence type="ECO:0000256" key="1">
    <source>
        <dbReference type="SAM" id="SignalP"/>
    </source>
</evidence>
<feature type="chain" id="PRO_5014430701" evidence="1">
    <location>
        <begin position="23"/>
        <end position="130"/>
    </location>
</feature>
<reference evidence="2 3" key="1">
    <citation type="submission" date="2016-05" db="EMBL/GenBank/DDBJ databases">
        <title>A degradative enzymes factory behind the ericoid mycorrhizal symbiosis.</title>
        <authorList>
            <consortium name="DOE Joint Genome Institute"/>
            <person name="Martino E."/>
            <person name="Morin E."/>
            <person name="Grelet G."/>
            <person name="Kuo A."/>
            <person name="Kohler A."/>
            <person name="Daghino S."/>
            <person name="Barry K."/>
            <person name="Choi C."/>
            <person name="Cichocki N."/>
            <person name="Clum A."/>
            <person name="Copeland A."/>
            <person name="Hainaut M."/>
            <person name="Haridas S."/>
            <person name="Labutti K."/>
            <person name="Lindquist E."/>
            <person name="Lipzen A."/>
            <person name="Khouja H.-R."/>
            <person name="Murat C."/>
            <person name="Ohm R."/>
            <person name="Olson A."/>
            <person name="Spatafora J."/>
            <person name="Veneault-Fourrey C."/>
            <person name="Henrissat B."/>
            <person name="Grigoriev I."/>
            <person name="Martin F."/>
            <person name="Perotto S."/>
        </authorList>
    </citation>
    <scope>NUCLEOTIDE SEQUENCE [LARGE SCALE GENOMIC DNA]</scope>
    <source>
        <strain evidence="2 3">UAMH 7357</strain>
    </source>
</reference>